<feature type="domain" description="DEAD-box RNA helicase Q" evidence="16">
    <location>
        <begin position="35"/>
        <end position="63"/>
    </location>
</feature>
<feature type="domain" description="Helicase C-terminal" evidence="15">
    <location>
        <begin position="261"/>
        <end position="413"/>
    </location>
</feature>
<keyword evidence="6 12" id="KW-0347">Helicase</keyword>
<dbReference type="OrthoDB" id="10261375at2759"/>
<feature type="compositionally biased region" description="Basic residues" evidence="13">
    <location>
        <begin position="739"/>
        <end position="752"/>
    </location>
</feature>
<dbReference type="CDD" id="cd18787">
    <property type="entry name" value="SF2_C_DEAD"/>
    <property type="match status" value="1"/>
</dbReference>
<evidence type="ECO:0000256" key="13">
    <source>
        <dbReference type="SAM" id="MobiDB-lite"/>
    </source>
</evidence>
<feature type="region of interest" description="Disordered" evidence="13">
    <location>
        <begin position="709"/>
        <end position="758"/>
    </location>
</feature>
<dbReference type="GO" id="GO:0016787">
    <property type="term" value="F:hydrolase activity"/>
    <property type="evidence" value="ECO:0007669"/>
    <property type="project" value="UniProtKB-KW"/>
</dbReference>
<keyword evidence="9" id="KW-0539">Nucleus</keyword>
<evidence type="ECO:0000256" key="7">
    <source>
        <dbReference type="ARBA" id="ARBA00022840"/>
    </source>
</evidence>
<evidence type="ECO:0000256" key="4">
    <source>
        <dbReference type="ARBA" id="ARBA00022741"/>
    </source>
</evidence>
<dbReference type="EC" id="3.6.4.13" evidence="3"/>
<dbReference type="GO" id="GO:0005730">
    <property type="term" value="C:nucleolus"/>
    <property type="evidence" value="ECO:0007669"/>
    <property type="project" value="UniProtKB-SubCell"/>
</dbReference>
<dbReference type="PROSITE" id="PS00039">
    <property type="entry name" value="DEAD_ATP_HELICASE"/>
    <property type="match status" value="1"/>
</dbReference>
<comment type="similarity">
    <text evidence="2">Belongs to the DEAD box helicase family. DDX54/DBP10 subfamily.</text>
</comment>
<evidence type="ECO:0000256" key="3">
    <source>
        <dbReference type="ARBA" id="ARBA00012552"/>
    </source>
</evidence>
<sequence length="799" mass="90331">MNSSKKVEDVVGFSLPTDGDEGDFPVPKKTSQKGGGFQCLGLSFEILKGIKKRGYKVPTPIQRKTIPLVMSGRDVVAMARTGSGKTACFLIPMFEKLKVRATKVGARALILSPTRELALQTLKFVREIGRFTSLKSVCVLGGDSMENQFTAMHGNPDIIIATPGRFLHLCVEMDLKLDAVEYIVFDEADRLFEMGFGEQMNDILGRLPDSRQTLLFSATLPKVLVEFARAGLADPVLLRLDVESKLPELLKLVFLNCRPEDKDAALLVLLKQAIGNDSQSAIFVATKHHCEYVSMLLSHSGISNSCVYSTLDASARKINVAKFANRTVRTLIVTDVAARGIDIPFLDNVINYNFPAKAKLFIHRVGRCARAGRSGTAYSLVSTEELPYLLDLHLFLGRGIQKAKTAMYIKKEKEENGDNENDEDADGVFGCVPQPLIEEEQANIDMMLIKDVEMESQKRTCKNAYSRYLQTRTGASVESVRRLRELDFTKLGAHPIFNKIHCLPLEADKQTLLSAMKQYRPKGTVFELGGSIASSQYQAMKAKRDFHDTNIGKHKLKREELSLKTDAECLESPQALTSSTQDDIDDTFSTIINPAKRRIYDAETIRAKKMRNKNKVDEKHYIPYSAPDKYLEEGLSVNFTKDANAASLDLTGDTDEMMRHKKQQMKWDRKKKKMVQVNPEKKVTMIKTEAGQWIPSTFKSGRYQNWQEKNKVEDKADSSDEEGEEIQRKTKSIHPNTHWGRHNQKLERKKRDKALQNRDQIVKKRLRKEKHKAYVMAKHGAKVANIQAKKREFRSKFKR</sequence>
<dbReference type="InterPro" id="IPR001650">
    <property type="entry name" value="Helicase_C-like"/>
</dbReference>
<feature type="domain" description="Helicase ATP-binding" evidence="14">
    <location>
        <begin position="66"/>
        <end position="238"/>
    </location>
</feature>
<accession>A0A6P9AF99</accession>
<dbReference type="PANTHER" id="PTHR47959:SF8">
    <property type="entry name" value="RNA HELICASE"/>
    <property type="match status" value="1"/>
</dbReference>
<dbReference type="GO" id="GO:0003724">
    <property type="term" value="F:RNA helicase activity"/>
    <property type="evidence" value="ECO:0007669"/>
    <property type="project" value="UniProtKB-EC"/>
</dbReference>
<evidence type="ECO:0000259" key="16">
    <source>
        <dbReference type="PROSITE" id="PS51195"/>
    </source>
</evidence>
<protein>
    <recommendedName>
        <fullName evidence="3">RNA helicase</fullName>
        <ecNumber evidence="3">3.6.4.13</ecNumber>
    </recommendedName>
</protein>
<comment type="subcellular location">
    <subcellularLocation>
        <location evidence="1">Nucleus</location>
        <location evidence="1">Nucleolus</location>
    </subcellularLocation>
</comment>
<evidence type="ECO:0000256" key="9">
    <source>
        <dbReference type="ARBA" id="ARBA00023242"/>
    </source>
</evidence>
<evidence type="ECO:0000259" key="15">
    <source>
        <dbReference type="PROSITE" id="PS51194"/>
    </source>
</evidence>
<dbReference type="GO" id="GO:0005524">
    <property type="term" value="F:ATP binding"/>
    <property type="evidence" value="ECO:0007669"/>
    <property type="project" value="UniProtKB-KW"/>
</dbReference>
<dbReference type="InterPro" id="IPR012541">
    <property type="entry name" value="DBP10_C"/>
</dbReference>
<evidence type="ECO:0000256" key="12">
    <source>
        <dbReference type="RuleBase" id="RU000492"/>
    </source>
</evidence>
<keyword evidence="4 12" id="KW-0547">Nucleotide-binding</keyword>
<feature type="short sequence motif" description="Q motif" evidence="11">
    <location>
        <begin position="35"/>
        <end position="63"/>
    </location>
</feature>
<dbReference type="FunFam" id="3.40.50.300:FF:000865">
    <property type="entry name" value="ATP-dependent RNA helicase DDX54"/>
    <property type="match status" value="1"/>
</dbReference>
<evidence type="ECO:0000256" key="1">
    <source>
        <dbReference type="ARBA" id="ARBA00004604"/>
    </source>
</evidence>
<dbReference type="GO" id="GO:0010468">
    <property type="term" value="P:regulation of gene expression"/>
    <property type="evidence" value="ECO:0007669"/>
    <property type="project" value="UniProtKB-ARBA"/>
</dbReference>
<dbReference type="InterPro" id="IPR000629">
    <property type="entry name" value="RNA-helicase_DEAD-box_CS"/>
</dbReference>
<dbReference type="CDD" id="cd17959">
    <property type="entry name" value="DEADc_DDX54"/>
    <property type="match status" value="1"/>
</dbReference>
<dbReference type="Gene3D" id="3.40.50.300">
    <property type="entry name" value="P-loop containing nucleotide triphosphate hydrolases"/>
    <property type="match status" value="2"/>
</dbReference>
<evidence type="ECO:0000256" key="2">
    <source>
        <dbReference type="ARBA" id="ARBA00010379"/>
    </source>
</evidence>
<dbReference type="Proteomes" id="UP000515158">
    <property type="component" value="Unplaced"/>
</dbReference>
<evidence type="ECO:0000256" key="10">
    <source>
        <dbReference type="ARBA" id="ARBA00047984"/>
    </source>
</evidence>
<evidence type="ECO:0000256" key="11">
    <source>
        <dbReference type="PROSITE-ProRule" id="PRU00552"/>
    </source>
</evidence>
<dbReference type="InParanoid" id="A0A6P9AF99"/>
<reference evidence="18" key="1">
    <citation type="submission" date="2025-08" db="UniProtKB">
        <authorList>
            <consortium name="RefSeq"/>
        </authorList>
    </citation>
    <scope>IDENTIFICATION</scope>
    <source>
        <tissue evidence="18">Total insect</tissue>
    </source>
</reference>
<evidence type="ECO:0000313" key="18">
    <source>
        <dbReference type="RefSeq" id="XP_034257022.1"/>
    </source>
</evidence>
<keyword evidence="8" id="KW-0694">RNA-binding</keyword>
<dbReference type="InterPro" id="IPR050079">
    <property type="entry name" value="DEAD_box_RNA_helicase"/>
</dbReference>
<name>A0A6P9AF99_THRPL</name>
<dbReference type="InterPro" id="IPR011545">
    <property type="entry name" value="DEAD/DEAH_box_helicase_dom"/>
</dbReference>
<dbReference type="Pfam" id="PF00271">
    <property type="entry name" value="Helicase_C"/>
    <property type="match status" value="1"/>
</dbReference>
<dbReference type="Pfam" id="PF00270">
    <property type="entry name" value="DEAD"/>
    <property type="match status" value="1"/>
</dbReference>
<dbReference type="GO" id="GO:0005829">
    <property type="term" value="C:cytosol"/>
    <property type="evidence" value="ECO:0007669"/>
    <property type="project" value="TreeGrafter"/>
</dbReference>
<dbReference type="KEGG" id="tpal:117654472"/>
<dbReference type="PROSITE" id="PS51194">
    <property type="entry name" value="HELICASE_CTER"/>
    <property type="match status" value="1"/>
</dbReference>
<dbReference type="SMART" id="SM00487">
    <property type="entry name" value="DEXDc"/>
    <property type="match status" value="1"/>
</dbReference>
<gene>
    <name evidence="18" type="primary">LOC117654472</name>
</gene>
<evidence type="ECO:0000256" key="5">
    <source>
        <dbReference type="ARBA" id="ARBA00022801"/>
    </source>
</evidence>
<dbReference type="GeneID" id="117654472"/>
<keyword evidence="5 12" id="KW-0378">Hydrolase</keyword>
<dbReference type="PROSITE" id="PS51192">
    <property type="entry name" value="HELICASE_ATP_BIND_1"/>
    <property type="match status" value="1"/>
</dbReference>
<dbReference type="PANTHER" id="PTHR47959">
    <property type="entry name" value="ATP-DEPENDENT RNA HELICASE RHLE-RELATED"/>
    <property type="match status" value="1"/>
</dbReference>
<dbReference type="SMART" id="SM00490">
    <property type="entry name" value="HELICc"/>
    <property type="match status" value="1"/>
</dbReference>
<dbReference type="InterPro" id="IPR014001">
    <property type="entry name" value="Helicase_ATP-bd"/>
</dbReference>
<dbReference type="SUPFAM" id="SSF52540">
    <property type="entry name" value="P-loop containing nucleoside triphosphate hydrolases"/>
    <property type="match status" value="2"/>
</dbReference>
<dbReference type="RefSeq" id="XP_034257022.1">
    <property type="nucleotide sequence ID" value="XM_034401131.1"/>
</dbReference>
<dbReference type="PROSITE" id="PS51195">
    <property type="entry name" value="Q_MOTIF"/>
    <property type="match status" value="1"/>
</dbReference>
<dbReference type="AlphaFoldDB" id="A0A6P9AF99"/>
<evidence type="ECO:0000256" key="8">
    <source>
        <dbReference type="ARBA" id="ARBA00022884"/>
    </source>
</evidence>
<evidence type="ECO:0000256" key="6">
    <source>
        <dbReference type="ARBA" id="ARBA00022806"/>
    </source>
</evidence>
<dbReference type="InterPro" id="IPR014014">
    <property type="entry name" value="RNA_helicase_DEAD_Q_motif"/>
</dbReference>
<feature type="compositionally biased region" description="Basic and acidic residues" evidence="13">
    <location>
        <begin position="709"/>
        <end position="718"/>
    </location>
</feature>
<dbReference type="InterPro" id="IPR033517">
    <property type="entry name" value="DDX54/DBP10_DEAD-box_helicase"/>
</dbReference>
<keyword evidence="7 12" id="KW-0067">ATP-binding</keyword>
<dbReference type="GO" id="GO:0003723">
    <property type="term" value="F:RNA binding"/>
    <property type="evidence" value="ECO:0007669"/>
    <property type="project" value="UniProtKB-KW"/>
</dbReference>
<keyword evidence="17" id="KW-1185">Reference proteome</keyword>
<proteinExistence type="inferred from homology"/>
<dbReference type="FunCoup" id="A0A6P9AF99">
    <property type="interactions" value="2054"/>
</dbReference>
<dbReference type="InterPro" id="IPR027417">
    <property type="entry name" value="P-loop_NTPase"/>
</dbReference>
<dbReference type="SMART" id="SM01123">
    <property type="entry name" value="DBP10CT"/>
    <property type="match status" value="1"/>
</dbReference>
<organism evidence="18">
    <name type="scientific">Thrips palmi</name>
    <name type="common">Melon thrips</name>
    <dbReference type="NCBI Taxonomy" id="161013"/>
    <lineage>
        <taxon>Eukaryota</taxon>
        <taxon>Metazoa</taxon>
        <taxon>Ecdysozoa</taxon>
        <taxon>Arthropoda</taxon>
        <taxon>Hexapoda</taxon>
        <taxon>Insecta</taxon>
        <taxon>Pterygota</taxon>
        <taxon>Neoptera</taxon>
        <taxon>Paraneoptera</taxon>
        <taxon>Thysanoptera</taxon>
        <taxon>Terebrantia</taxon>
        <taxon>Thripoidea</taxon>
        <taxon>Thripidae</taxon>
        <taxon>Thrips</taxon>
    </lineage>
</organism>
<evidence type="ECO:0000313" key="17">
    <source>
        <dbReference type="Proteomes" id="UP000515158"/>
    </source>
</evidence>
<evidence type="ECO:0000259" key="14">
    <source>
        <dbReference type="PROSITE" id="PS51192"/>
    </source>
</evidence>
<comment type="catalytic activity">
    <reaction evidence="10">
        <text>ATP + H2O = ADP + phosphate + H(+)</text>
        <dbReference type="Rhea" id="RHEA:13065"/>
        <dbReference type="ChEBI" id="CHEBI:15377"/>
        <dbReference type="ChEBI" id="CHEBI:15378"/>
        <dbReference type="ChEBI" id="CHEBI:30616"/>
        <dbReference type="ChEBI" id="CHEBI:43474"/>
        <dbReference type="ChEBI" id="CHEBI:456216"/>
        <dbReference type="EC" id="3.6.4.13"/>
    </reaction>
</comment>
<dbReference type="Pfam" id="PF08147">
    <property type="entry name" value="DBP10CT"/>
    <property type="match status" value="1"/>
</dbReference>